<evidence type="ECO:0000256" key="8">
    <source>
        <dbReference type="ARBA" id="ARBA00023242"/>
    </source>
</evidence>
<reference evidence="13" key="1">
    <citation type="submission" date="2020-08" db="EMBL/GenBank/DDBJ databases">
        <title>Multicomponent nature underlies the extraordinary mechanical properties of spider dragline silk.</title>
        <authorList>
            <person name="Kono N."/>
            <person name="Nakamura H."/>
            <person name="Mori M."/>
            <person name="Yoshida Y."/>
            <person name="Ohtoshi R."/>
            <person name="Malay A.D."/>
            <person name="Moran D.A.P."/>
            <person name="Tomita M."/>
            <person name="Numata K."/>
            <person name="Arakawa K."/>
        </authorList>
    </citation>
    <scope>NUCLEOTIDE SEQUENCE</scope>
</reference>
<evidence type="ECO:0000256" key="5">
    <source>
        <dbReference type="ARBA" id="ARBA00022771"/>
    </source>
</evidence>
<dbReference type="EMBL" id="BMAW01105645">
    <property type="protein sequence ID" value="GFT20193.1"/>
    <property type="molecule type" value="Genomic_DNA"/>
</dbReference>
<dbReference type="Pfam" id="PF00097">
    <property type="entry name" value="zf-C3HC4"/>
    <property type="match status" value="1"/>
</dbReference>
<dbReference type="OrthoDB" id="6426450at2759"/>
<keyword evidence="3" id="KW-0677">Repeat</keyword>
<keyword evidence="4" id="KW-0227">DNA damage</keyword>
<dbReference type="PROSITE" id="PS50089">
    <property type="entry name" value="ZF_RING_2"/>
    <property type="match status" value="1"/>
</dbReference>
<evidence type="ECO:0000256" key="10">
    <source>
        <dbReference type="PROSITE-ProRule" id="PRU00175"/>
    </source>
</evidence>
<sequence>MLQMKAEDVKNNINAILKTLECAICLELLKNPVSTGCGHFFCRFCITEVLKSSYRTPCPLCKKSFTRRGIQEAPQRNSIISAAKKLAEACGNFAGIDFFPQKSSQTDDGEERTLSCTSISNNQQIVSEKGYKTSSARKRKSHEKNDEDGIASDDSSVVSDIRSLGPQVEKFDLTQRFMLCQQKTEKTKSFKRTCLTLGRNPGNPFAKNVCLGHKKQSVLYHFQNPLNSTRTKEITLNSFFSEDITNMNSSEIAMEIEDLDKRILSVVEKLKQCGREDLLKHASLEKLNIGKSISSEKKDVNDISGDSEDSTDIFSQSVPPTPPDVVNRNSDSVFKPAHLNHA</sequence>
<organism evidence="13 14">
    <name type="scientific">Nephila pilipes</name>
    <name type="common">Giant wood spider</name>
    <name type="synonym">Nephila maculata</name>
    <dbReference type="NCBI Taxonomy" id="299642"/>
    <lineage>
        <taxon>Eukaryota</taxon>
        <taxon>Metazoa</taxon>
        <taxon>Ecdysozoa</taxon>
        <taxon>Arthropoda</taxon>
        <taxon>Chelicerata</taxon>
        <taxon>Arachnida</taxon>
        <taxon>Araneae</taxon>
        <taxon>Araneomorphae</taxon>
        <taxon>Entelegynae</taxon>
        <taxon>Araneoidea</taxon>
        <taxon>Nephilidae</taxon>
        <taxon>Nephila</taxon>
    </lineage>
</organism>
<gene>
    <name evidence="13" type="primary">BRCA1</name>
    <name evidence="13" type="ORF">NPIL_704471</name>
</gene>
<proteinExistence type="predicted"/>
<dbReference type="CDD" id="cd16498">
    <property type="entry name" value="RING-HC_BRCA1"/>
    <property type="match status" value="1"/>
</dbReference>
<dbReference type="GO" id="GO:0070531">
    <property type="term" value="C:BRCA1-A complex"/>
    <property type="evidence" value="ECO:0007669"/>
    <property type="project" value="TreeGrafter"/>
</dbReference>
<evidence type="ECO:0000256" key="9">
    <source>
        <dbReference type="ARBA" id="ARBA00023306"/>
    </source>
</evidence>
<keyword evidence="8" id="KW-0539">Nucleus</keyword>
<keyword evidence="7" id="KW-0234">DNA repair</keyword>
<evidence type="ECO:0000256" key="4">
    <source>
        <dbReference type="ARBA" id="ARBA00022763"/>
    </source>
</evidence>
<evidence type="ECO:0000256" key="3">
    <source>
        <dbReference type="ARBA" id="ARBA00022737"/>
    </source>
</evidence>
<evidence type="ECO:0000256" key="2">
    <source>
        <dbReference type="ARBA" id="ARBA00022723"/>
    </source>
</evidence>
<comment type="subcellular location">
    <subcellularLocation>
        <location evidence="1">Nucleus</location>
    </subcellularLocation>
</comment>
<dbReference type="PROSITE" id="PS00518">
    <property type="entry name" value="ZF_RING_1"/>
    <property type="match status" value="1"/>
</dbReference>
<dbReference type="SUPFAM" id="SSF57850">
    <property type="entry name" value="RING/U-box"/>
    <property type="match status" value="1"/>
</dbReference>
<keyword evidence="5 10" id="KW-0863">Zinc-finger</keyword>
<feature type="domain" description="RING-type" evidence="12">
    <location>
        <begin position="22"/>
        <end position="62"/>
    </location>
</feature>
<name>A0A8X6TI99_NEPPI</name>
<evidence type="ECO:0000256" key="11">
    <source>
        <dbReference type="SAM" id="MobiDB-lite"/>
    </source>
</evidence>
<dbReference type="GO" id="GO:0000724">
    <property type="term" value="P:double-strand break repair via homologous recombination"/>
    <property type="evidence" value="ECO:0007669"/>
    <property type="project" value="TreeGrafter"/>
</dbReference>
<dbReference type="PANTHER" id="PTHR13763:SF0">
    <property type="entry name" value="BREAST CANCER TYPE 1 SUSCEPTIBILITY PROTEIN"/>
    <property type="match status" value="1"/>
</dbReference>
<dbReference type="Gene3D" id="3.30.40.10">
    <property type="entry name" value="Zinc/RING finger domain, C3HC4 (zinc finger)"/>
    <property type="match status" value="1"/>
</dbReference>
<dbReference type="AlphaFoldDB" id="A0A8X6TI99"/>
<feature type="region of interest" description="Disordered" evidence="11">
    <location>
        <begin position="297"/>
        <end position="342"/>
    </location>
</feature>
<keyword evidence="9" id="KW-0131">Cell cycle</keyword>
<feature type="region of interest" description="Disordered" evidence="11">
    <location>
        <begin position="128"/>
        <end position="154"/>
    </location>
</feature>
<dbReference type="Proteomes" id="UP000887013">
    <property type="component" value="Unassembled WGS sequence"/>
</dbReference>
<evidence type="ECO:0000313" key="13">
    <source>
        <dbReference type="EMBL" id="GFT20193.1"/>
    </source>
</evidence>
<dbReference type="SMART" id="SM00184">
    <property type="entry name" value="RING"/>
    <property type="match status" value="1"/>
</dbReference>
<comment type="caution">
    <text evidence="13">The sequence shown here is derived from an EMBL/GenBank/DDBJ whole genome shotgun (WGS) entry which is preliminary data.</text>
</comment>
<evidence type="ECO:0000259" key="12">
    <source>
        <dbReference type="PROSITE" id="PS50089"/>
    </source>
</evidence>
<dbReference type="GO" id="GO:0004842">
    <property type="term" value="F:ubiquitin-protein transferase activity"/>
    <property type="evidence" value="ECO:0007669"/>
    <property type="project" value="TreeGrafter"/>
</dbReference>
<dbReference type="InterPro" id="IPR018957">
    <property type="entry name" value="Znf_C3HC4_RING-type"/>
</dbReference>
<keyword evidence="6" id="KW-0862">Zinc</keyword>
<evidence type="ECO:0000256" key="7">
    <source>
        <dbReference type="ARBA" id="ARBA00023204"/>
    </source>
</evidence>
<evidence type="ECO:0000313" key="14">
    <source>
        <dbReference type="Proteomes" id="UP000887013"/>
    </source>
</evidence>
<dbReference type="GO" id="GO:0031436">
    <property type="term" value="C:BRCA1-BARD1 complex"/>
    <property type="evidence" value="ECO:0007669"/>
    <property type="project" value="TreeGrafter"/>
</dbReference>
<dbReference type="PANTHER" id="PTHR13763">
    <property type="entry name" value="BREAST CANCER TYPE 1 SUSCEPTIBILITY PROTEIN BRCA1"/>
    <property type="match status" value="1"/>
</dbReference>
<dbReference type="InterPro" id="IPR031099">
    <property type="entry name" value="BRCA1-associated"/>
</dbReference>
<keyword evidence="14" id="KW-1185">Reference proteome</keyword>
<evidence type="ECO:0000256" key="6">
    <source>
        <dbReference type="ARBA" id="ARBA00022833"/>
    </source>
</evidence>
<dbReference type="InterPro" id="IPR001841">
    <property type="entry name" value="Znf_RING"/>
</dbReference>
<keyword evidence="2" id="KW-0479">Metal-binding</keyword>
<dbReference type="GO" id="GO:0008270">
    <property type="term" value="F:zinc ion binding"/>
    <property type="evidence" value="ECO:0007669"/>
    <property type="project" value="UniProtKB-KW"/>
</dbReference>
<dbReference type="GO" id="GO:0045944">
    <property type="term" value="P:positive regulation of transcription by RNA polymerase II"/>
    <property type="evidence" value="ECO:0007669"/>
    <property type="project" value="TreeGrafter"/>
</dbReference>
<dbReference type="InterPro" id="IPR017907">
    <property type="entry name" value="Znf_RING_CS"/>
</dbReference>
<dbReference type="InterPro" id="IPR013083">
    <property type="entry name" value="Znf_RING/FYVE/PHD"/>
</dbReference>
<evidence type="ECO:0000256" key="1">
    <source>
        <dbReference type="ARBA" id="ARBA00004123"/>
    </source>
</evidence>
<accession>A0A8X6TI99</accession>
<protein>
    <submittedName>
        <fullName evidence="13">Breast cancer type 1 susceptibility protein homolog</fullName>
    </submittedName>
</protein>